<dbReference type="AlphaFoldDB" id="A0A0U3WBF7"/>
<keyword evidence="4" id="KW-0413">Isomerase</keyword>
<dbReference type="InterPro" id="IPR051121">
    <property type="entry name" value="FAH"/>
</dbReference>
<accession>A0A0U3WBF7</accession>
<dbReference type="PANTHER" id="PTHR42796:SF4">
    <property type="entry name" value="FUMARYLACETOACETATE HYDROLASE DOMAIN-CONTAINING PROTEIN 2A"/>
    <property type="match status" value="1"/>
</dbReference>
<dbReference type="InterPro" id="IPR011234">
    <property type="entry name" value="Fumarylacetoacetase-like_C"/>
</dbReference>
<evidence type="ECO:0000259" key="3">
    <source>
        <dbReference type="Pfam" id="PF01557"/>
    </source>
</evidence>
<reference evidence="4 5" key="1">
    <citation type="submission" date="2016-01" db="EMBL/GenBank/DDBJ databases">
        <title>Complete genome sequence of strain Lentibacillus amyloliquefaciens LAM0015T isolated from saline sediment.</title>
        <authorList>
            <person name="Wang J.-L."/>
            <person name="He M.-X."/>
        </authorList>
    </citation>
    <scope>NUCLEOTIDE SEQUENCE [LARGE SCALE GENOMIC DNA]</scope>
    <source>
        <strain evidence="4 5">LAM0015</strain>
    </source>
</reference>
<dbReference type="RefSeq" id="WP_068440140.1">
    <property type="nucleotide sequence ID" value="NZ_CP013862.1"/>
</dbReference>
<evidence type="ECO:0000256" key="2">
    <source>
        <dbReference type="ARBA" id="ARBA00022723"/>
    </source>
</evidence>
<name>A0A0U3WBF7_9BACI</name>
<dbReference type="EMBL" id="CP013862">
    <property type="protein sequence ID" value="ALX47167.1"/>
    <property type="molecule type" value="Genomic_DNA"/>
</dbReference>
<dbReference type="SUPFAM" id="SSF56529">
    <property type="entry name" value="FAH"/>
    <property type="match status" value="1"/>
</dbReference>
<keyword evidence="2" id="KW-0479">Metal-binding</keyword>
<evidence type="ECO:0000313" key="5">
    <source>
        <dbReference type="Proteomes" id="UP000050331"/>
    </source>
</evidence>
<evidence type="ECO:0000256" key="1">
    <source>
        <dbReference type="ARBA" id="ARBA00010211"/>
    </source>
</evidence>
<dbReference type="PANTHER" id="PTHR42796">
    <property type="entry name" value="FUMARYLACETOACETATE HYDROLASE DOMAIN-CONTAINING PROTEIN 2A-RELATED"/>
    <property type="match status" value="1"/>
</dbReference>
<feature type="domain" description="Fumarylacetoacetase-like C-terminal" evidence="3">
    <location>
        <begin position="99"/>
        <end position="303"/>
    </location>
</feature>
<dbReference type="FunFam" id="3.90.850.10:FF:000002">
    <property type="entry name" value="2-hydroxyhepta-2,4-diene-1,7-dioate isomerase"/>
    <property type="match status" value="1"/>
</dbReference>
<dbReference type="OrthoDB" id="9805307at2"/>
<evidence type="ECO:0000313" key="4">
    <source>
        <dbReference type="EMBL" id="ALX47167.1"/>
    </source>
</evidence>
<dbReference type="Gene3D" id="3.90.850.10">
    <property type="entry name" value="Fumarylacetoacetase-like, C-terminal domain"/>
    <property type="match status" value="1"/>
</dbReference>
<dbReference type="Proteomes" id="UP000050331">
    <property type="component" value="Chromosome"/>
</dbReference>
<gene>
    <name evidence="4" type="ORF">AOX59_00255</name>
</gene>
<proteinExistence type="inferred from homology"/>
<dbReference type="Pfam" id="PF01557">
    <property type="entry name" value="FAA_hydrolase"/>
    <property type="match status" value="1"/>
</dbReference>
<dbReference type="STRING" id="1472767.AOX59_00255"/>
<dbReference type="KEGG" id="lao:AOX59_00255"/>
<dbReference type="GO" id="GO:0046872">
    <property type="term" value="F:metal ion binding"/>
    <property type="evidence" value="ECO:0007669"/>
    <property type="project" value="UniProtKB-KW"/>
</dbReference>
<dbReference type="GO" id="GO:0016853">
    <property type="term" value="F:isomerase activity"/>
    <property type="evidence" value="ECO:0007669"/>
    <property type="project" value="UniProtKB-KW"/>
</dbReference>
<dbReference type="GO" id="GO:0019752">
    <property type="term" value="P:carboxylic acid metabolic process"/>
    <property type="evidence" value="ECO:0007669"/>
    <property type="project" value="UniProtKB-ARBA"/>
</dbReference>
<keyword evidence="5" id="KW-1185">Reference proteome</keyword>
<protein>
    <submittedName>
        <fullName evidence="4">2-hydroxyhepta-2,4-diene-1,7-dioate isomerase</fullName>
    </submittedName>
</protein>
<dbReference type="InterPro" id="IPR036663">
    <property type="entry name" value="Fumarylacetoacetase_C_sf"/>
</dbReference>
<sequence>MKLLSYKQKGNPGPYRMGFMHDNKIVDLQGAWKKMRHMTSDHDAERQFPADPEQFFLAGQQMMEQAKKVKNDAETNNMEDVSFNLRDVHMSAPVTAPGKIICVGKNYAAHAAEMDSDVPDYPVLFAKFANALIGPDDFIEKPDFVTKFDYEAELTIIIGSEASNIKRENALDYIAGYTIGNDMSARDLQKRTPQWLQGKSLDRSTPIGPWVVTADEVGDPGSLSIRSYVNGEERQSASTEQFIFDIPFLIEFISSLMTLKPGDLIMTGTPNGVGMGMNPPQFVSDEDTITVEIDHIGRLENKIKEMRQ</sequence>
<organism evidence="4 5">
    <name type="scientific">Lentibacillus amyloliquefaciens</name>
    <dbReference type="NCBI Taxonomy" id="1472767"/>
    <lineage>
        <taxon>Bacteria</taxon>
        <taxon>Bacillati</taxon>
        <taxon>Bacillota</taxon>
        <taxon>Bacilli</taxon>
        <taxon>Bacillales</taxon>
        <taxon>Bacillaceae</taxon>
        <taxon>Lentibacillus</taxon>
    </lineage>
</organism>
<comment type="similarity">
    <text evidence="1">Belongs to the FAH family.</text>
</comment>